<organism evidence="1 2">
    <name type="scientific">Acrocarpospora macrocephala</name>
    <dbReference type="NCBI Taxonomy" id="150177"/>
    <lineage>
        <taxon>Bacteria</taxon>
        <taxon>Bacillati</taxon>
        <taxon>Actinomycetota</taxon>
        <taxon>Actinomycetes</taxon>
        <taxon>Streptosporangiales</taxon>
        <taxon>Streptosporangiaceae</taxon>
        <taxon>Acrocarpospora</taxon>
    </lineage>
</organism>
<dbReference type="AlphaFoldDB" id="A0A5M3WGU2"/>
<dbReference type="OrthoDB" id="3402796at2"/>
<proteinExistence type="predicted"/>
<accession>A0A5M3WGU2</accession>
<keyword evidence="2" id="KW-1185">Reference proteome</keyword>
<dbReference type="Proteomes" id="UP000331127">
    <property type="component" value="Unassembled WGS sequence"/>
</dbReference>
<evidence type="ECO:0000313" key="1">
    <source>
        <dbReference type="EMBL" id="GES07459.1"/>
    </source>
</evidence>
<protein>
    <submittedName>
        <fullName evidence="1">Uncharacterized protein</fullName>
    </submittedName>
</protein>
<gene>
    <name evidence="1" type="ORF">Amac_010540</name>
</gene>
<dbReference type="EMBL" id="BLAE01000006">
    <property type="protein sequence ID" value="GES07459.1"/>
    <property type="molecule type" value="Genomic_DNA"/>
</dbReference>
<comment type="caution">
    <text evidence="1">The sequence shown here is derived from an EMBL/GenBank/DDBJ whole genome shotgun (WGS) entry which is preliminary data.</text>
</comment>
<name>A0A5M3WGU2_9ACTN</name>
<evidence type="ECO:0000313" key="2">
    <source>
        <dbReference type="Proteomes" id="UP000331127"/>
    </source>
</evidence>
<dbReference type="RefSeq" id="WP_155353165.1">
    <property type="nucleotide sequence ID" value="NZ_BAAAHL010000012.1"/>
</dbReference>
<sequence length="113" mass="12967">MSLGDCLLHRTHHEMTGQCWNTVIDRYFHLTQPAPHGSGLTDEQARERYKAEYERACLDQLRKPFRCADCRCDPEQCADEEGEHCHDRRCTWCIHGCPSVDEAKCCQVVAADA</sequence>
<reference evidence="1 2" key="1">
    <citation type="submission" date="2019-10" db="EMBL/GenBank/DDBJ databases">
        <title>Whole genome shotgun sequence of Acrocarpospora macrocephala NBRC 16266.</title>
        <authorList>
            <person name="Ichikawa N."/>
            <person name="Kimura A."/>
            <person name="Kitahashi Y."/>
            <person name="Komaki H."/>
            <person name="Oguchi A."/>
        </authorList>
    </citation>
    <scope>NUCLEOTIDE SEQUENCE [LARGE SCALE GENOMIC DNA]</scope>
    <source>
        <strain evidence="1 2">NBRC 16266</strain>
    </source>
</reference>